<dbReference type="InterPro" id="IPR036388">
    <property type="entry name" value="WH-like_DNA-bd_sf"/>
</dbReference>
<protein>
    <submittedName>
        <fullName evidence="6">IclR family transcriptional regulator</fullName>
    </submittedName>
</protein>
<dbReference type="InterPro" id="IPR014757">
    <property type="entry name" value="Tscrpt_reg_IclR_C"/>
</dbReference>
<evidence type="ECO:0000259" key="4">
    <source>
        <dbReference type="PROSITE" id="PS51077"/>
    </source>
</evidence>
<organism evidence="6 7">
    <name type="scientific">Kribbella sancticallisti</name>
    <dbReference type="NCBI Taxonomy" id="460087"/>
    <lineage>
        <taxon>Bacteria</taxon>
        <taxon>Bacillati</taxon>
        <taxon>Actinomycetota</taxon>
        <taxon>Actinomycetes</taxon>
        <taxon>Propionibacteriales</taxon>
        <taxon>Kribbellaceae</taxon>
        <taxon>Kribbella</taxon>
    </lineage>
</organism>
<evidence type="ECO:0000256" key="3">
    <source>
        <dbReference type="ARBA" id="ARBA00023163"/>
    </source>
</evidence>
<gene>
    <name evidence="6" type="ORF">GCM10009789_56550</name>
</gene>
<dbReference type="Pfam" id="PF09339">
    <property type="entry name" value="HTH_IclR"/>
    <property type="match status" value="1"/>
</dbReference>
<dbReference type="InterPro" id="IPR005471">
    <property type="entry name" value="Tscrpt_reg_IclR_N"/>
</dbReference>
<dbReference type="SUPFAM" id="SSF55781">
    <property type="entry name" value="GAF domain-like"/>
    <property type="match status" value="1"/>
</dbReference>
<dbReference type="PROSITE" id="PS51078">
    <property type="entry name" value="ICLR_ED"/>
    <property type="match status" value="1"/>
</dbReference>
<feature type="domain" description="HTH iclR-type" evidence="4">
    <location>
        <begin position="9"/>
        <end position="71"/>
    </location>
</feature>
<keyword evidence="2" id="KW-0238">DNA-binding</keyword>
<evidence type="ECO:0000313" key="7">
    <source>
        <dbReference type="Proteomes" id="UP001500393"/>
    </source>
</evidence>
<keyword evidence="7" id="KW-1185">Reference proteome</keyword>
<evidence type="ECO:0000256" key="2">
    <source>
        <dbReference type="ARBA" id="ARBA00023125"/>
    </source>
</evidence>
<dbReference type="Gene3D" id="1.10.10.10">
    <property type="entry name" value="Winged helix-like DNA-binding domain superfamily/Winged helix DNA-binding domain"/>
    <property type="match status" value="1"/>
</dbReference>
<dbReference type="PANTHER" id="PTHR30136:SF24">
    <property type="entry name" value="HTH-TYPE TRANSCRIPTIONAL REPRESSOR ALLR"/>
    <property type="match status" value="1"/>
</dbReference>
<dbReference type="SUPFAM" id="SSF46785">
    <property type="entry name" value="Winged helix' DNA-binding domain"/>
    <property type="match status" value="1"/>
</dbReference>
<dbReference type="InterPro" id="IPR050707">
    <property type="entry name" value="HTH_MetabolicPath_Reg"/>
</dbReference>
<keyword evidence="3" id="KW-0804">Transcription</keyword>
<evidence type="ECO:0000313" key="6">
    <source>
        <dbReference type="EMBL" id="GAA1595214.1"/>
    </source>
</evidence>
<proteinExistence type="predicted"/>
<evidence type="ECO:0000256" key="1">
    <source>
        <dbReference type="ARBA" id="ARBA00023015"/>
    </source>
</evidence>
<dbReference type="SMART" id="SM00346">
    <property type="entry name" value="HTH_ICLR"/>
    <property type="match status" value="1"/>
</dbReference>
<dbReference type="Proteomes" id="UP001500393">
    <property type="component" value="Unassembled WGS sequence"/>
</dbReference>
<dbReference type="RefSeq" id="WP_344219164.1">
    <property type="nucleotide sequence ID" value="NZ_BAAAOS010000044.1"/>
</dbReference>
<dbReference type="PROSITE" id="PS51077">
    <property type="entry name" value="HTH_ICLR"/>
    <property type="match status" value="1"/>
</dbReference>
<sequence length="258" mass="27976">MNTDEMRLVKSAERTLRILEVLGDARGPMSVTELHKRTGYPRSSLHQLLHTMIATGWIESTNEGAMVGIGSRALLVGTAYLDRDPALPHAIRTLEAIREDTGYTSHYARLEGASVIYLATRESIAPARATSRVGRQLPAHATSLGKALLAELTATEVSLELPSDPLPGLTANTVSTHAELAEELEATRRRGYSLEREQNTLGLGCIGVSVPYRIPATDAISCSIPIARCTDEEVARVAGIIRHHVQQLATLLRSEGIR</sequence>
<dbReference type="EMBL" id="BAAAOS010000044">
    <property type="protein sequence ID" value="GAA1595214.1"/>
    <property type="molecule type" value="Genomic_DNA"/>
</dbReference>
<name>A0ABP4Q137_9ACTN</name>
<accession>A0ABP4Q137</accession>
<dbReference type="InterPro" id="IPR036390">
    <property type="entry name" value="WH_DNA-bd_sf"/>
</dbReference>
<dbReference type="Pfam" id="PF01614">
    <property type="entry name" value="IclR_C"/>
    <property type="match status" value="1"/>
</dbReference>
<keyword evidence="1" id="KW-0805">Transcription regulation</keyword>
<comment type="caution">
    <text evidence="6">The sequence shown here is derived from an EMBL/GenBank/DDBJ whole genome shotgun (WGS) entry which is preliminary data.</text>
</comment>
<feature type="domain" description="IclR-ED" evidence="5">
    <location>
        <begin position="72"/>
        <end position="254"/>
    </location>
</feature>
<dbReference type="PANTHER" id="PTHR30136">
    <property type="entry name" value="HELIX-TURN-HELIX TRANSCRIPTIONAL REGULATOR, ICLR FAMILY"/>
    <property type="match status" value="1"/>
</dbReference>
<dbReference type="InterPro" id="IPR029016">
    <property type="entry name" value="GAF-like_dom_sf"/>
</dbReference>
<evidence type="ECO:0000259" key="5">
    <source>
        <dbReference type="PROSITE" id="PS51078"/>
    </source>
</evidence>
<reference evidence="7" key="1">
    <citation type="journal article" date="2019" name="Int. J. Syst. Evol. Microbiol.">
        <title>The Global Catalogue of Microorganisms (GCM) 10K type strain sequencing project: providing services to taxonomists for standard genome sequencing and annotation.</title>
        <authorList>
            <consortium name="The Broad Institute Genomics Platform"/>
            <consortium name="The Broad Institute Genome Sequencing Center for Infectious Disease"/>
            <person name="Wu L."/>
            <person name="Ma J."/>
        </authorList>
    </citation>
    <scope>NUCLEOTIDE SEQUENCE [LARGE SCALE GENOMIC DNA]</scope>
    <source>
        <strain evidence="7">JCM 14969</strain>
    </source>
</reference>
<dbReference type="Gene3D" id="3.30.450.40">
    <property type="match status" value="1"/>
</dbReference>